<feature type="compositionally biased region" description="Polar residues" evidence="1">
    <location>
        <begin position="42"/>
        <end position="51"/>
    </location>
</feature>
<gene>
    <name evidence="2" type="ORF">MCHLO_05518</name>
</gene>
<protein>
    <submittedName>
        <fullName evidence="2">Uncharacterized protein</fullName>
    </submittedName>
</protein>
<dbReference type="EMBL" id="DF844258">
    <property type="protein sequence ID" value="GAT48085.1"/>
    <property type="molecule type" value="Genomic_DNA"/>
</dbReference>
<name>A0ABQ0LAD3_MYCCL</name>
<accession>A0ABQ0LAD3</accession>
<dbReference type="Proteomes" id="UP000815677">
    <property type="component" value="Unassembled WGS sequence"/>
</dbReference>
<feature type="region of interest" description="Disordered" evidence="1">
    <location>
        <begin position="1"/>
        <end position="77"/>
    </location>
</feature>
<feature type="compositionally biased region" description="Low complexity" evidence="1">
    <location>
        <begin position="67"/>
        <end position="77"/>
    </location>
</feature>
<keyword evidence="3" id="KW-1185">Reference proteome</keyword>
<evidence type="ECO:0000313" key="3">
    <source>
        <dbReference type="Proteomes" id="UP000815677"/>
    </source>
</evidence>
<evidence type="ECO:0000256" key="1">
    <source>
        <dbReference type="SAM" id="MobiDB-lite"/>
    </source>
</evidence>
<sequence>MTSSSSTSENTPSIHRSIIARSCSPSFPATSLARPGEHNDTSESLPSSTSGDCAVPGRKGTTDRSSRMSSTTQRTAAPIWSLSSSSASAGSGISNRLRTQLVKLVLRTRRTRTGPPIYILANFDTPSSPPAGIATCGTSIVELPGGNAPAKFRREGIQCSRIAALLGSVAMIVPETTKRAKVSVAGSVK</sequence>
<organism evidence="2 3">
    <name type="scientific">Mycena chlorophos</name>
    <name type="common">Agaric fungus</name>
    <name type="synonym">Agaricus chlorophos</name>
    <dbReference type="NCBI Taxonomy" id="658473"/>
    <lineage>
        <taxon>Eukaryota</taxon>
        <taxon>Fungi</taxon>
        <taxon>Dikarya</taxon>
        <taxon>Basidiomycota</taxon>
        <taxon>Agaricomycotina</taxon>
        <taxon>Agaricomycetes</taxon>
        <taxon>Agaricomycetidae</taxon>
        <taxon>Agaricales</taxon>
        <taxon>Marasmiineae</taxon>
        <taxon>Mycenaceae</taxon>
        <taxon>Mycena</taxon>
    </lineage>
</organism>
<proteinExistence type="predicted"/>
<reference evidence="2" key="1">
    <citation type="submission" date="2014-09" db="EMBL/GenBank/DDBJ databases">
        <title>Genome sequence of the luminous mushroom Mycena chlorophos for searching fungal bioluminescence genes.</title>
        <authorList>
            <person name="Tanaka Y."/>
            <person name="Kasuga D."/>
            <person name="Oba Y."/>
            <person name="Hase S."/>
            <person name="Sato K."/>
            <person name="Oba Y."/>
            <person name="Sakakibara Y."/>
        </authorList>
    </citation>
    <scope>NUCLEOTIDE SEQUENCE</scope>
</reference>
<evidence type="ECO:0000313" key="2">
    <source>
        <dbReference type="EMBL" id="GAT48085.1"/>
    </source>
</evidence>